<dbReference type="PANTHER" id="PTHR11461:SF211">
    <property type="entry name" value="GH10112P-RELATED"/>
    <property type="match status" value="1"/>
</dbReference>
<dbReference type="AlphaFoldDB" id="A0A443SGL8"/>
<dbReference type="Gene3D" id="3.30.497.10">
    <property type="entry name" value="Antithrombin, subunit I, domain 2"/>
    <property type="match status" value="1"/>
</dbReference>
<dbReference type="InterPro" id="IPR000215">
    <property type="entry name" value="Serpin_fam"/>
</dbReference>
<dbReference type="SUPFAM" id="SSF56574">
    <property type="entry name" value="Serpins"/>
    <property type="match status" value="1"/>
</dbReference>
<keyword evidence="6" id="KW-0732">Signal</keyword>
<feature type="signal peptide" evidence="6">
    <location>
        <begin position="1"/>
        <end position="18"/>
    </location>
</feature>
<feature type="domain" description="Serpin" evidence="7">
    <location>
        <begin position="63"/>
        <end position="397"/>
    </location>
</feature>
<keyword evidence="2" id="KW-0646">Protease inhibitor</keyword>
<feature type="chain" id="PRO_5018988948" evidence="6">
    <location>
        <begin position="19"/>
        <end position="399"/>
    </location>
</feature>
<evidence type="ECO:0000313" key="8">
    <source>
        <dbReference type="EMBL" id="RWS26677.1"/>
    </source>
</evidence>
<name>A0A443SGL8_9ACAR</name>
<accession>A0A443SGL8</accession>
<keyword evidence="3" id="KW-0722">Serine protease inhibitor</keyword>
<dbReference type="SMART" id="SM00093">
    <property type="entry name" value="SERPIN"/>
    <property type="match status" value="1"/>
</dbReference>
<dbReference type="PANTHER" id="PTHR11461">
    <property type="entry name" value="SERINE PROTEASE INHIBITOR, SERPIN"/>
    <property type="match status" value="1"/>
</dbReference>
<evidence type="ECO:0000256" key="1">
    <source>
        <dbReference type="ARBA" id="ARBA00009500"/>
    </source>
</evidence>
<dbReference type="Gene3D" id="2.30.39.10">
    <property type="entry name" value="Alpha-1-antitrypsin, domain 1"/>
    <property type="match status" value="1"/>
</dbReference>
<evidence type="ECO:0000256" key="3">
    <source>
        <dbReference type="ARBA" id="ARBA00022900"/>
    </source>
</evidence>
<evidence type="ECO:0000256" key="6">
    <source>
        <dbReference type="SAM" id="SignalP"/>
    </source>
</evidence>
<keyword evidence="4" id="KW-0325">Glycoprotein</keyword>
<dbReference type="STRING" id="299467.A0A443SGL8"/>
<dbReference type="EMBL" id="NCKV01002563">
    <property type="protein sequence ID" value="RWS26677.1"/>
    <property type="molecule type" value="Genomic_DNA"/>
</dbReference>
<dbReference type="GO" id="GO:0004867">
    <property type="term" value="F:serine-type endopeptidase inhibitor activity"/>
    <property type="evidence" value="ECO:0007669"/>
    <property type="project" value="UniProtKB-KW"/>
</dbReference>
<comment type="similarity">
    <text evidence="1 5">Belongs to the serpin family.</text>
</comment>
<evidence type="ECO:0000259" key="7">
    <source>
        <dbReference type="SMART" id="SM00093"/>
    </source>
</evidence>
<evidence type="ECO:0000256" key="2">
    <source>
        <dbReference type="ARBA" id="ARBA00022690"/>
    </source>
</evidence>
<comment type="caution">
    <text evidence="8">The sequence shown here is derived from an EMBL/GenBank/DDBJ whole genome shotgun (WGS) entry which is preliminary data.</text>
</comment>
<evidence type="ECO:0000313" key="9">
    <source>
        <dbReference type="Proteomes" id="UP000288716"/>
    </source>
</evidence>
<proteinExistence type="inferred from homology"/>
<evidence type="ECO:0000256" key="4">
    <source>
        <dbReference type="ARBA" id="ARBA00023180"/>
    </source>
</evidence>
<dbReference type="InterPro" id="IPR042185">
    <property type="entry name" value="Serpin_sf_2"/>
</dbReference>
<dbReference type="Pfam" id="PF00079">
    <property type="entry name" value="Serpin"/>
    <property type="match status" value="1"/>
</dbReference>
<dbReference type="InterPro" id="IPR042178">
    <property type="entry name" value="Serpin_sf_1"/>
</dbReference>
<keyword evidence="9" id="KW-1185">Reference proteome</keyword>
<sequence>MYSVIILIKIVFLVSVSANKELRARRKIANASFENSFAVLKSYLEKNEVNPTHDALNVLAGTACMIRRLDEQDGKKIFKSFRYNTSFNDINEVEDTFNNTDLTKLYEQKNILLLSNKLNASDKFCEYLRNYKYADFRENVDFDKESKMNETELKEYIKKETKHTVDKGFSKFMKFNSSDQLVYLSSSRLNETFKIKFDRNNTKNGTFYNNGVEKRKIKFMNHKAEYKHYEDEQLCAVDIPYVSGNHLLVIVPKKKTGYKECIESMTLEKVMHILNNLKVKLVALKLPHFQTISAKNLNTFESENLYAQLLSSNASLTDVAEDQKVQMSQIHTMTSFKVDEEGTKVAIAVKRVHLKQKEVIALGNLEEVKCSANRPFIYYVLSMRANIVIFTGYVNNLKS</sequence>
<organism evidence="8 9">
    <name type="scientific">Leptotrombidium deliense</name>
    <dbReference type="NCBI Taxonomy" id="299467"/>
    <lineage>
        <taxon>Eukaryota</taxon>
        <taxon>Metazoa</taxon>
        <taxon>Ecdysozoa</taxon>
        <taxon>Arthropoda</taxon>
        <taxon>Chelicerata</taxon>
        <taxon>Arachnida</taxon>
        <taxon>Acari</taxon>
        <taxon>Acariformes</taxon>
        <taxon>Trombidiformes</taxon>
        <taxon>Prostigmata</taxon>
        <taxon>Anystina</taxon>
        <taxon>Parasitengona</taxon>
        <taxon>Trombiculoidea</taxon>
        <taxon>Trombiculidae</taxon>
        <taxon>Leptotrombidium</taxon>
    </lineage>
</organism>
<reference evidence="8 9" key="1">
    <citation type="journal article" date="2018" name="Gigascience">
        <title>Genomes of trombidid mites reveal novel predicted allergens and laterally-transferred genes associated with secondary metabolism.</title>
        <authorList>
            <person name="Dong X."/>
            <person name="Chaisiri K."/>
            <person name="Xia D."/>
            <person name="Armstrong S.D."/>
            <person name="Fang Y."/>
            <person name="Donnelly M.J."/>
            <person name="Kadowaki T."/>
            <person name="McGarry J.W."/>
            <person name="Darby A.C."/>
            <person name="Makepeace B.L."/>
        </authorList>
    </citation>
    <scope>NUCLEOTIDE SEQUENCE [LARGE SCALE GENOMIC DNA]</scope>
    <source>
        <strain evidence="8">UoL-UT</strain>
    </source>
</reference>
<dbReference type="Proteomes" id="UP000288716">
    <property type="component" value="Unassembled WGS sequence"/>
</dbReference>
<dbReference type="GO" id="GO:0005615">
    <property type="term" value="C:extracellular space"/>
    <property type="evidence" value="ECO:0007669"/>
    <property type="project" value="InterPro"/>
</dbReference>
<evidence type="ECO:0000256" key="5">
    <source>
        <dbReference type="RuleBase" id="RU000411"/>
    </source>
</evidence>
<dbReference type="VEuPathDB" id="VectorBase:LDEU005362"/>
<dbReference type="InterPro" id="IPR023796">
    <property type="entry name" value="Serpin_dom"/>
</dbReference>
<dbReference type="InterPro" id="IPR036186">
    <property type="entry name" value="Serpin_sf"/>
</dbReference>
<protein>
    <submittedName>
        <fullName evidence="8">Putative serpin-like protein</fullName>
    </submittedName>
</protein>
<gene>
    <name evidence="8" type="ORF">B4U80_12948</name>
</gene>